<dbReference type="GeneID" id="108557532"/>
<comment type="subunit">
    <text evidence="4">Homotetramer.</text>
</comment>
<gene>
    <name evidence="11" type="primary">LOC108557532</name>
</gene>
<dbReference type="SUPFAM" id="SSF53474">
    <property type="entry name" value="alpha/beta-Hydrolases"/>
    <property type="match status" value="1"/>
</dbReference>
<evidence type="ECO:0000256" key="5">
    <source>
        <dbReference type="ARBA" id="ARBA00012917"/>
    </source>
</evidence>
<evidence type="ECO:0000259" key="9">
    <source>
        <dbReference type="Pfam" id="PF19283"/>
    </source>
</evidence>
<reference evidence="11" key="1">
    <citation type="submission" date="2025-08" db="UniProtKB">
        <authorList>
            <consortium name="RefSeq"/>
        </authorList>
    </citation>
    <scope>IDENTIFICATION</scope>
    <source>
        <tissue evidence="11">Whole Larva</tissue>
    </source>
</reference>
<dbReference type="InterPro" id="IPR001375">
    <property type="entry name" value="Peptidase_S9_cat"/>
</dbReference>
<evidence type="ECO:0000259" key="8">
    <source>
        <dbReference type="Pfam" id="PF00326"/>
    </source>
</evidence>
<evidence type="ECO:0000313" key="11">
    <source>
        <dbReference type="RefSeq" id="XP_017769558.1"/>
    </source>
</evidence>
<comment type="catalytic activity">
    <reaction evidence="1">
        <text>Cleavage of an N-acetyl or N-formyl amino acid from the N-terminus of a polypeptide.</text>
        <dbReference type="EC" id="3.4.19.1"/>
    </reaction>
</comment>
<feature type="domain" description="Acylamino-acid-releasing enzyme N-terminal" evidence="9">
    <location>
        <begin position="36"/>
        <end position="416"/>
    </location>
</feature>
<evidence type="ECO:0000256" key="6">
    <source>
        <dbReference type="ARBA" id="ARBA00022490"/>
    </source>
</evidence>
<keyword evidence="10" id="KW-1185">Reference proteome</keyword>
<dbReference type="SUPFAM" id="SSF82171">
    <property type="entry name" value="DPP6 N-terminal domain-like"/>
    <property type="match status" value="1"/>
</dbReference>
<keyword evidence="7" id="KW-0378">Hydrolase</keyword>
<dbReference type="EC" id="3.4.19.1" evidence="5"/>
<evidence type="ECO:0000256" key="4">
    <source>
        <dbReference type="ARBA" id="ARBA00011881"/>
    </source>
</evidence>
<name>A0ABM1M4Q8_NICVS</name>
<evidence type="ECO:0000256" key="1">
    <source>
        <dbReference type="ARBA" id="ARBA00000721"/>
    </source>
</evidence>
<evidence type="ECO:0000256" key="3">
    <source>
        <dbReference type="ARBA" id="ARBA00010040"/>
    </source>
</evidence>
<dbReference type="Pfam" id="PF00326">
    <property type="entry name" value="Peptidase_S9"/>
    <property type="match status" value="1"/>
</dbReference>
<accession>A0ABM1M4Q8</accession>
<comment type="similarity">
    <text evidence="3">Belongs to the peptidase S9C family.</text>
</comment>
<comment type="subcellular location">
    <subcellularLocation>
        <location evidence="2">Cytoplasm</location>
    </subcellularLocation>
</comment>
<dbReference type="Pfam" id="PF19283">
    <property type="entry name" value="APEH_N"/>
    <property type="match status" value="1"/>
</dbReference>
<dbReference type="Proteomes" id="UP000695000">
    <property type="component" value="Unplaced"/>
</dbReference>
<dbReference type="InterPro" id="IPR045550">
    <property type="entry name" value="AARE_N"/>
</dbReference>
<sequence length="717" mass="80817">MIKLFTRLVSTQSRSIINVQQFNIMCSTKTNECINMYKAFAQTPALQSARINADQSIISVWSQRNIEKGKTTKFMKNHVLKQDGKFCDFFPCDISDEVISTISPSEKLRAVVRDMENGKGNIQYLEIWEAGSLMQSIDLTNLDLHGKVYADGEFASFEFSPSENKLLFVAERKVDKATAINLRPKDKEGDGFRSMEYEQDWGEQLVGKVYPMLVIYDLQKDKFELLDAIPRDVSIAQPIWGSDDRSIFGMAYSNKPRKLGLIYCTNRTSSIFSLDLVNEEYKELPLPGKSVKSPRISPDGGKLVWLQRNDGGAHNDCMSLVQAKLPLAGDNTDITVIIDVVEKEVKIAEGKSFYGFYTPKLPTRCWTQDGRIAVNTNQKNTVNSYLVNLESKEITEMEYTNGSQLVLDVRGTKLLMNRRSFFQRDELVSINLNDCSVTQVVASKRLQNSENYMWEYLELEQENGDEIRDFTAIYLGPKSAESKIPLIVWPHGGPHSAYANNLFLEGCFFLSQGYGMVLINYRGSIGAGAASVKFLLGRVGRSDVDDCVLATKTVLNRYPYLDEKRVALVGGSHGGFLVTHLSGQYPDMFHAVVARNPVIDIASMSITSDIPDWCYVESGMEYTQVGEIDEDILLKMRKCSPIMHVHKVKAPTLLQIGTKDLRVPPSQGIEYHHRLRSNNIITKLNLYDDNHPLGTVPNEMDNIISTAMWLSEHLNKA</sequence>
<dbReference type="PANTHER" id="PTHR42776">
    <property type="entry name" value="SERINE PEPTIDASE S9 FAMILY MEMBER"/>
    <property type="match status" value="1"/>
</dbReference>
<organism evidence="10 11">
    <name type="scientific">Nicrophorus vespilloides</name>
    <name type="common">Boreal carrion beetle</name>
    <dbReference type="NCBI Taxonomy" id="110193"/>
    <lineage>
        <taxon>Eukaryota</taxon>
        <taxon>Metazoa</taxon>
        <taxon>Ecdysozoa</taxon>
        <taxon>Arthropoda</taxon>
        <taxon>Hexapoda</taxon>
        <taxon>Insecta</taxon>
        <taxon>Pterygota</taxon>
        <taxon>Neoptera</taxon>
        <taxon>Endopterygota</taxon>
        <taxon>Coleoptera</taxon>
        <taxon>Polyphaga</taxon>
        <taxon>Staphyliniformia</taxon>
        <taxon>Silphidae</taxon>
        <taxon>Nicrophorinae</taxon>
        <taxon>Nicrophorus</taxon>
    </lineage>
</organism>
<dbReference type="InterPro" id="IPR029058">
    <property type="entry name" value="AB_hydrolase_fold"/>
</dbReference>
<proteinExistence type="inferred from homology"/>
<protein>
    <recommendedName>
        <fullName evidence="5">acylaminoacyl-peptidase</fullName>
        <ecNumber evidence="5">3.4.19.1</ecNumber>
    </recommendedName>
</protein>
<dbReference type="PANTHER" id="PTHR42776:SF4">
    <property type="entry name" value="ACYLAMINO-ACID-RELEASING ENZYME"/>
    <property type="match status" value="1"/>
</dbReference>
<evidence type="ECO:0000256" key="2">
    <source>
        <dbReference type="ARBA" id="ARBA00004496"/>
    </source>
</evidence>
<dbReference type="RefSeq" id="XP_017769558.1">
    <property type="nucleotide sequence ID" value="XM_017914069.1"/>
</dbReference>
<keyword evidence="6" id="KW-0963">Cytoplasm</keyword>
<feature type="domain" description="Peptidase S9 prolyl oligopeptidase catalytic" evidence="8">
    <location>
        <begin position="509"/>
        <end position="716"/>
    </location>
</feature>
<evidence type="ECO:0000313" key="10">
    <source>
        <dbReference type="Proteomes" id="UP000695000"/>
    </source>
</evidence>
<evidence type="ECO:0000256" key="7">
    <source>
        <dbReference type="ARBA" id="ARBA00022801"/>
    </source>
</evidence>
<dbReference type="Gene3D" id="3.40.50.1820">
    <property type="entry name" value="alpha/beta hydrolase"/>
    <property type="match status" value="1"/>
</dbReference>